<proteinExistence type="predicted"/>
<sequence>MDPFALLPMIIKFIFTLPQRFANIMVGLVNVFFGVAVSLKDVGVVSGIVFIDFFVFMMYTWEFVRTYTICSLQFAGNITNCIFYYIIDTIVNLLLLIFLHLPLWILKNFLRLNLYNDVNKMSKMLEQFDQIIFGYVGFHIIHWPKNVRDKCYNCKRLKVGVYAGKIMSLVDDFTIKIPAILIKAVPYLQGAFGNLMQVFASGPKPPKFPNFPKF</sequence>
<name>A0A6C0DCZ9_9ZZZZ</name>
<dbReference type="EMBL" id="MN739577">
    <property type="protein sequence ID" value="QHT13819.1"/>
    <property type="molecule type" value="Genomic_DNA"/>
</dbReference>
<feature type="transmembrane region" description="Helical" evidence="1">
    <location>
        <begin position="21"/>
        <end position="38"/>
    </location>
</feature>
<protein>
    <submittedName>
        <fullName evidence="2">Uncharacterized protein</fullName>
    </submittedName>
</protein>
<evidence type="ECO:0000256" key="1">
    <source>
        <dbReference type="SAM" id="Phobius"/>
    </source>
</evidence>
<feature type="transmembrane region" description="Helical" evidence="1">
    <location>
        <begin position="44"/>
        <end position="61"/>
    </location>
</feature>
<dbReference type="AlphaFoldDB" id="A0A6C0DCZ9"/>
<reference evidence="2" key="1">
    <citation type="journal article" date="2020" name="Nature">
        <title>Giant virus diversity and host interactions through global metagenomics.</title>
        <authorList>
            <person name="Schulz F."/>
            <person name="Roux S."/>
            <person name="Paez-Espino D."/>
            <person name="Jungbluth S."/>
            <person name="Walsh D.A."/>
            <person name="Denef V.J."/>
            <person name="McMahon K.D."/>
            <person name="Konstantinidis K.T."/>
            <person name="Eloe-Fadrosh E.A."/>
            <person name="Kyrpides N.C."/>
            <person name="Woyke T."/>
        </authorList>
    </citation>
    <scope>NUCLEOTIDE SEQUENCE</scope>
    <source>
        <strain evidence="2">GVMAG-M-3300023174-134</strain>
    </source>
</reference>
<evidence type="ECO:0000313" key="2">
    <source>
        <dbReference type="EMBL" id="QHT13819.1"/>
    </source>
</evidence>
<accession>A0A6C0DCZ9</accession>
<feature type="transmembrane region" description="Helical" evidence="1">
    <location>
        <begin position="82"/>
        <end position="106"/>
    </location>
</feature>
<keyword evidence="1" id="KW-0472">Membrane</keyword>
<organism evidence="2">
    <name type="scientific">viral metagenome</name>
    <dbReference type="NCBI Taxonomy" id="1070528"/>
    <lineage>
        <taxon>unclassified sequences</taxon>
        <taxon>metagenomes</taxon>
        <taxon>organismal metagenomes</taxon>
    </lineage>
</organism>
<keyword evidence="1" id="KW-1133">Transmembrane helix</keyword>
<keyword evidence="1" id="KW-0812">Transmembrane</keyword>